<dbReference type="OrthoDB" id="9793014at2"/>
<dbReference type="SFLD" id="SFLDS00003">
    <property type="entry name" value="Haloacid_Dehalogenase"/>
    <property type="match status" value="1"/>
</dbReference>
<dbReference type="Gene3D" id="1.10.150.240">
    <property type="entry name" value="Putative phosphatase, domain 2"/>
    <property type="match status" value="1"/>
</dbReference>
<dbReference type="GO" id="GO:0005975">
    <property type="term" value="P:carbohydrate metabolic process"/>
    <property type="evidence" value="ECO:0007669"/>
    <property type="project" value="InterPro"/>
</dbReference>
<feature type="binding site" evidence="6">
    <location>
        <position position="13"/>
    </location>
    <ligand>
        <name>Mg(2+)</name>
        <dbReference type="ChEBI" id="CHEBI:18420"/>
    </ligand>
</feature>
<dbReference type="InterPro" id="IPR050155">
    <property type="entry name" value="HAD-like_hydrolase_sf"/>
</dbReference>
<dbReference type="InterPro" id="IPR036412">
    <property type="entry name" value="HAD-like_sf"/>
</dbReference>
<evidence type="ECO:0000313" key="7">
    <source>
        <dbReference type="EMBL" id="MBB5659300.1"/>
    </source>
</evidence>
<evidence type="ECO:0000313" key="8">
    <source>
        <dbReference type="Proteomes" id="UP000548978"/>
    </source>
</evidence>
<dbReference type="PANTHER" id="PTHR43434:SF1">
    <property type="entry name" value="PHOSPHOGLYCOLATE PHOSPHATASE"/>
    <property type="match status" value="1"/>
</dbReference>
<keyword evidence="6" id="KW-0119">Carbohydrate metabolism</keyword>
<feature type="binding site" evidence="6">
    <location>
        <position position="15"/>
    </location>
    <ligand>
        <name>Mg(2+)</name>
        <dbReference type="ChEBI" id="CHEBI:18420"/>
    </ligand>
</feature>
<feature type="binding site" evidence="6">
    <location>
        <position position="175"/>
    </location>
    <ligand>
        <name>Mg(2+)</name>
        <dbReference type="ChEBI" id="CHEBI:18420"/>
    </ligand>
</feature>
<evidence type="ECO:0000256" key="2">
    <source>
        <dbReference type="ARBA" id="ARBA00001946"/>
    </source>
</evidence>
<dbReference type="Gene3D" id="3.40.50.1000">
    <property type="entry name" value="HAD superfamily/HAD-like"/>
    <property type="match status" value="1"/>
</dbReference>
<dbReference type="EC" id="3.1.3.18" evidence="5 6"/>
<evidence type="ECO:0000256" key="1">
    <source>
        <dbReference type="ARBA" id="ARBA00000830"/>
    </source>
</evidence>
<gene>
    <name evidence="7" type="ORF">FHS65_000018</name>
</gene>
<comment type="caution">
    <text evidence="7">The sequence shown here is derived from an EMBL/GenBank/DDBJ whole genome shotgun (WGS) entry which is preliminary data.</text>
</comment>
<comment type="cofactor">
    <cofactor evidence="2 6">
        <name>Mg(2+)</name>
        <dbReference type="ChEBI" id="CHEBI:18420"/>
    </cofactor>
</comment>
<dbReference type="InterPro" id="IPR023198">
    <property type="entry name" value="PGP-like_dom2"/>
</dbReference>
<protein>
    <recommendedName>
        <fullName evidence="5 6">Phosphoglycolate phosphatase</fullName>
        <shortName evidence="6">PGP</shortName>
        <shortName evidence="6">PGPase</shortName>
        <ecNumber evidence="5 6">3.1.3.18</ecNumber>
    </recommendedName>
</protein>
<dbReference type="GO" id="GO:0046295">
    <property type="term" value="P:glycolate biosynthetic process"/>
    <property type="evidence" value="ECO:0007669"/>
    <property type="project" value="UniProtKB-UniRule"/>
</dbReference>
<dbReference type="HAMAP" id="MF_00495">
    <property type="entry name" value="GPH_hydrolase_bact"/>
    <property type="match status" value="1"/>
</dbReference>
<proteinExistence type="inferred from homology"/>
<name>A0A7W9A192_9CAUL</name>
<dbReference type="Proteomes" id="UP000548978">
    <property type="component" value="Unassembled WGS sequence"/>
</dbReference>
<keyword evidence="6 7" id="KW-0378">Hydrolase</keyword>
<comment type="pathway">
    <text evidence="3 6">Organic acid metabolism; glycolate biosynthesis; glycolate from 2-phosphoglycolate: step 1/1.</text>
</comment>
<dbReference type="PANTHER" id="PTHR43434">
    <property type="entry name" value="PHOSPHOGLYCOLATE PHOSPHATASE"/>
    <property type="match status" value="1"/>
</dbReference>
<dbReference type="InterPro" id="IPR041492">
    <property type="entry name" value="HAD_2"/>
</dbReference>
<dbReference type="SUPFAM" id="SSF56784">
    <property type="entry name" value="HAD-like"/>
    <property type="match status" value="1"/>
</dbReference>
<evidence type="ECO:0000256" key="5">
    <source>
        <dbReference type="ARBA" id="ARBA00013078"/>
    </source>
</evidence>
<dbReference type="GO" id="GO:0008967">
    <property type="term" value="F:phosphoglycolate phosphatase activity"/>
    <property type="evidence" value="ECO:0007669"/>
    <property type="project" value="UniProtKB-UniRule"/>
</dbReference>
<keyword evidence="8" id="KW-1185">Reference proteome</keyword>
<dbReference type="GO" id="GO:0046872">
    <property type="term" value="F:metal ion binding"/>
    <property type="evidence" value="ECO:0007669"/>
    <property type="project" value="UniProtKB-KW"/>
</dbReference>
<organism evidence="7 8">
    <name type="scientific">Brevundimonas halotolerans</name>
    <dbReference type="NCBI Taxonomy" id="69670"/>
    <lineage>
        <taxon>Bacteria</taxon>
        <taxon>Pseudomonadati</taxon>
        <taxon>Pseudomonadota</taxon>
        <taxon>Alphaproteobacteria</taxon>
        <taxon>Caulobacterales</taxon>
        <taxon>Caulobacteraceae</taxon>
        <taxon>Brevundimonas</taxon>
    </lineage>
</organism>
<comment type="similarity">
    <text evidence="4 6">Belongs to the HAD-like hydrolase superfamily. CbbY/CbbZ/Gph/YieH family.</text>
</comment>
<dbReference type="SFLD" id="SFLDG01129">
    <property type="entry name" value="C1.5:_HAD__Beta-PGM__Phosphata"/>
    <property type="match status" value="1"/>
</dbReference>
<reference evidence="7 8" key="1">
    <citation type="submission" date="2020-08" db="EMBL/GenBank/DDBJ databases">
        <title>Genomic Encyclopedia of Type Strains, Phase IV (KMG-IV): sequencing the most valuable type-strain genomes for metagenomic binning, comparative biology and taxonomic classification.</title>
        <authorList>
            <person name="Goeker M."/>
        </authorList>
    </citation>
    <scope>NUCLEOTIDE SEQUENCE [LARGE SCALE GENOMIC DNA]</scope>
    <source>
        <strain evidence="7 8">DSM 24448</strain>
    </source>
</reference>
<feature type="active site" description="Nucleophile" evidence="6">
    <location>
        <position position="13"/>
    </location>
</feature>
<evidence type="ECO:0000256" key="3">
    <source>
        <dbReference type="ARBA" id="ARBA00004818"/>
    </source>
</evidence>
<keyword evidence="6" id="KW-0479">Metal-binding</keyword>
<dbReference type="GO" id="GO:0006281">
    <property type="term" value="P:DNA repair"/>
    <property type="evidence" value="ECO:0007669"/>
    <property type="project" value="TreeGrafter"/>
</dbReference>
<sequence>MSAKAKEWTLLFDLDGTLVDSAPDLIGTLNAVLATDGLAELPLAQGRDLIGHGARALLRRGYETAGAPLGDDALDVRFALFLELYVGRIADLTRPYPGCVAALTALKAEGYTLAVTTNKRTDLSVALTDALGLTGLFACVYGPDRVSARKPDAAHLMEAIAACGGRADRALMVGDSSLDAGAAHAAGLPFVAVSFGYADMAIPAMKPWAVLDHYDAFPALVARCVAETEQALALAGSPG</sequence>
<dbReference type="GO" id="GO:0005829">
    <property type="term" value="C:cytosol"/>
    <property type="evidence" value="ECO:0007669"/>
    <property type="project" value="TreeGrafter"/>
</dbReference>
<accession>A0A7W9A192</accession>
<dbReference type="RefSeq" id="WP_123286321.1">
    <property type="nucleotide sequence ID" value="NZ_JACIJB010000001.1"/>
</dbReference>
<dbReference type="Pfam" id="PF13419">
    <property type="entry name" value="HAD_2"/>
    <property type="match status" value="1"/>
</dbReference>
<comment type="function">
    <text evidence="6">Specifically catalyzes the dephosphorylation of 2-phosphoglycolate. Is involved in the dissimilation of the intracellular 2-phosphoglycolate formed during the DNA repair of 3'-phosphoglycolate ends, a major class of DNA lesions induced by oxidative stress.</text>
</comment>
<dbReference type="UniPathway" id="UPA00865">
    <property type="reaction ID" value="UER00834"/>
</dbReference>
<dbReference type="AlphaFoldDB" id="A0A7W9A192"/>
<dbReference type="InterPro" id="IPR023214">
    <property type="entry name" value="HAD_sf"/>
</dbReference>
<evidence type="ECO:0000256" key="6">
    <source>
        <dbReference type="HAMAP-Rule" id="MF_00495"/>
    </source>
</evidence>
<comment type="catalytic activity">
    <reaction evidence="1 6">
        <text>2-phosphoglycolate + H2O = glycolate + phosphate</text>
        <dbReference type="Rhea" id="RHEA:14369"/>
        <dbReference type="ChEBI" id="CHEBI:15377"/>
        <dbReference type="ChEBI" id="CHEBI:29805"/>
        <dbReference type="ChEBI" id="CHEBI:43474"/>
        <dbReference type="ChEBI" id="CHEBI:58033"/>
        <dbReference type="EC" id="3.1.3.18"/>
    </reaction>
</comment>
<keyword evidence="6" id="KW-0460">Magnesium</keyword>
<dbReference type="EMBL" id="JACIJB010000001">
    <property type="protein sequence ID" value="MBB5659300.1"/>
    <property type="molecule type" value="Genomic_DNA"/>
</dbReference>
<evidence type="ECO:0000256" key="4">
    <source>
        <dbReference type="ARBA" id="ARBA00006171"/>
    </source>
</evidence>
<dbReference type="InterPro" id="IPR037512">
    <property type="entry name" value="PGPase_prok"/>
</dbReference>